<feature type="transmembrane region" description="Helical" evidence="7">
    <location>
        <begin position="101"/>
        <end position="122"/>
    </location>
</feature>
<dbReference type="CDD" id="cd06261">
    <property type="entry name" value="TM_PBP2"/>
    <property type="match status" value="1"/>
</dbReference>
<dbReference type="GO" id="GO:0005886">
    <property type="term" value="C:plasma membrane"/>
    <property type="evidence" value="ECO:0007669"/>
    <property type="project" value="UniProtKB-SubCell"/>
</dbReference>
<dbReference type="SUPFAM" id="SSF161098">
    <property type="entry name" value="MetI-like"/>
    <property type="match status" value="1"/>
</dbReference>
<evidence type="ECO:0000256" key="6">
    <source>
        <dbReference type="ARBA" id="ARBA00023136"/>
    </source>
</evidence>
<dbReference type="EMBL" id="CP063362">
    <property type="protein sequence ID" value="QRG06572.1"/>
    <property type="molecule type" value="Genomic_DNA"/>
</dbReference>
<evidence type="ECO:0000256" key="3">
    <source>
        <dbReference type="ARBA" id="ARBA00022475"/>
    </source>
</evidence>
<keyword evidence="5 7" id="KW-1133">Transmembrane helix</keyword>
<evidence type="ECO:0000256" key="7">
    <source>
        <dbReference type="RuleBase" id="RU363032"/>
    </source>
</evidence>
<dbReference type="RefSeq" id="WP_203193479.1">
    <property type="nucleotide sequence ID" value="NZ_CP063362.1"/>
</dbReference>
<feature type="transmembrane region" description="Helical" evidence="7">
    <location>
        <begin position="12"/>
        <end position="33"/>
    </location>
</feature>
<dbReference type="PANTHER" id="PTHR30151">
    <property type="entry name" value="ALKANE SULFONATE ABC TRANSPORTER-RELATED, MEMBRANE SUBUNIT"/>
    <property type="match status" value="1"/>
</dbReference>
<protein>
    <submittedName>
        <fullName evidence="9">ABC transporter permease</fullName>
    </submittedName>
</protein>
<keyword evidence="2 7" id="KW-0813">Transport</keyword>
<sequence>MPSLLERHGDRVIGILSPLLLLLVWEGLVRFHFISGMFFPAPTSILATFMRLAGTGELWTNIGVSLRRLFWGFVIGGLPALVLGIVMGLSKPFRLFFNPLVASTYPIPKSALLPLVLLIFGLEENSKIAMVAMGVFYPVLMNSVTGVQQIPKIYFDVGNNFGASRWQTFKTIAVPGAAPFILTGIKLGVGMGLILISIAEMVGATSGLGYMIWNAWQLMDVETMYVGLFIIAFLGFAFTLLLDEAERWLLPWRPA</sequence>
<keyword evidence="4 7" id="KW-0812">Transmembrane</keyword>
<feature type="transmembrane region" description="Helical" evidence="7">
    <location>
        <begin position="191"/>
        <end position="213"/>
    </location>
</feature>
<feature type="transmembrane region" description="Helical" evidence="7">
    <location>
        <begin position="128"/>
        <end position="147"/>
    </location>
</feature>
<keyword evidence="6 7" id="KW-0472">Membrane</keyword>
<evidence type="ECO:0000256" key="1">
    <source>
        <dbReference type="ARBA" id="ARBA00004651"/>
    </source>
</evidence>
<accession>A0A974PN11</accession>
<dbReference type="PROSITE" id="PS50928">
    <property type="entry name" value="ABC_TM1"/>
    <property type="match status" value="1"/>
</dbReference>
<keyword evidence="10" id="KW-1185">Reference proteome</keyword>
<reference evidence="9 10" key="1">
    <citation type="submission" date="2020-10" db="EMBL/GenBank/DDBJ databases">
        <title>Degradation of 1,4-Dioxane by Xanthobacter sp. YN2, via a Novel Group-2 Soluble Di-Iron Monooxygenase.</title>
        <authorList>
            <person name="Ma F."/>
            <person name="Wang Y."/>
            <person name="Yang J."/>
            <person name="Guo H."/>
            <person name="Su D."/>
            <person name="Yu L."/>
        </authorList>
    </citation>
    <scope>NUCLEOTIDE SEQUENCE [LARGE SCALE GENOMIC DNA]</scope>
    <source>
        <strain evidence="9 10">YN2</strain>
    </source>
</reference>
<keyword evidence="3" id="KW-1003">Cell membrane</keyword>
<feature type="transmembrane region" description="Helical" evidence="7">
    <location>
        <begin position="69"/>
        <end position="89"/>
    </location>
</feature>
<dbReference type="Pfam" id="PF00528">
    <property type="entry name" value="BPD_transp_1"/>
    <property type="match status" value="1"/>
</dbReference>
<evidence type="ECO:0000256" key="5">
    <source>
        <dbReference type="ARBA" id="ARBA00022989"/>
    </source>
</evidence>
<dbReference type="AlphaFoldDB" id="A0A974PN11"/>
<dbReference type="KEGG" id="xdi:EZH22_27210"/>
<evidence type="ECO:0000313" key="10">
    <source>
        <dbReference type="Proteomes" id="UP000596427"/>
    </source>
</evidence>
<dbReference type="InterPro" id="IPR035906">
    <property type="entry name" value="MetI-like_sf"/>
</dbReference>
<evidence type="ECO:0000256" key="2">
    <source>
        <dbReference type="ARBA" id="ARBA00022448"/>
    </source>
</evidence>
<evidence type="ECO:0000259" key="8">
    <source>
        <dbReference type="PROSITE" id="PS50928"/>
    </source>
</evidence>
<dbReference type="InterPro" id="IPR000515">
    <property type="entry name" value="MetI-like"/>
</dbReference>
<evidence type="ECO:0000256" key="4">
    <source>
        <dbReference type="ARBA" id="ARBA00022692"/>
    </source>
</evidence>
<name>A0A974PN11_9HYPH</name>
<organism evidence="9 10">
    <name type="scientific">Xanthobacter dioxanivorans</name>
    <dbReference type="NCBI Taxonomy" id="2528964"/>
    <lineage>
        <taxon>Bacteria</taxon>
        <taxon>Pseudomonadati</taxon>
        <taxon>Pseudomonadota</taxon>
        <taxon>Alphaproteobacteria</taxon>
        <taxon>Hyphomicrobiales</taxon>
        <taxon>Xanthobacteraceae</taxon>
        <taxon>Xanthobacter</taxon>
    </lineage>
</organism>
<comment type="subcellular location">
    <subcellularLocation>
        <location evidence="1 7">Cell membrane</location>
        <topology evidence="1 7">Multi-pass membrane protein</topology>
    </subcellularLocation>
</comment>
<dbReference type="Proteomes" id="UP000596427">
    <property type="component" value="Chromosome"/>
</dbReference>
<dbReference type="GO" id="GO:0055085">
    <property type="term" value="P:transmembrane transport"/>
    <property type="evidence" value="ECO:0007669"/>
    <property type="project" value="InterPro"/>
</dbReference>
<feature type="domain" description="ABC transmembrane type-1" evidence="8">
    <location>
        <begin position="58"/>
        <end position="242"/>
    </location>
</feature>
<dbReference type="PANTHER" id="PTHR30151:SF38">
    <property type="entry name" value="ALIPHATIC SULFONATES TRANSPORT PERMEASE PROTEIN SSUC-RELATED"/>
    <property type="match status" value="1"/>
</dbReference>
<comment type="similarity">
    <text evidence="7">Belongs to the binding-protein-dependent transport system permease family.</text>
</comment>
<feature type="transmembrane region" description="Helical" evidence="7">
    <location>
        <begin position="225"/>
        <end position="242"/>
    </location>
</feature>
<dbReference type="Gene3D" id="1.10.3720.10">
    <property type="entry name" value="MetI-like"/>
    <property type="match status" value="1"/>
</dbReference>
<proteinExistence type="inferred from homology"/>
<evidence type="ECO:0000313" key="9">
    <source>
        <dbReference type="EMBL" id="QRG06572.1"/>
    </source>
</evidence>
<gene>
    <name evidence="9" type="ORF">EZH22_27210</name>
</gene>